<dbReference type="KEGG" id="nur:ATY38_06345"/>
<keyword evidence="17" id="KW-1185">Reference proteome</keyword>
<evidence type="ECO:0000259" key="14">
    <source>
        <dbReference type="PROSITE" id="PS51194"/>
    </source>
</evidence>
<dbReference type="Proteomes" id="UP000182882">
    <property type="component" value="Unassembled WGS sequence"/>
</dbReference>
<dbReference type="PANTHER" id="PTHR47959">
    <property type="entry name" value="ATP-DEPENDENT RNA HELICASE RHLE-RELATED"/>
    <property type="match status" value="1"/>
</dbReference>
<dbReference type="SMART" id="SM00490">
    <property type="entry name" value="HELICc"/>
    <property type="match status" value="1"/>
</dbReference>
<dbReference type="InterPro" id="IPR044742">
    <property type="entry name" value="DEAD/DEAH_RhlB"/>
</dbReference>
<keyword evidence="6 11" id="KW-0067">ATP-binding</keyword>
<evidence type="ECO:0000256" key="10">
    <source>
        <dbReference type="PROSITE-ProRule" id="PRU00552"/>
    </source>
</evidence>
<feature type="domain" description="Helicase C-terminal" evidence="14">
    <location>
        <begin position="218"/>
        <end position="380"/>
    </location>
</feature>
<gene>
    <name evidence="16" type="ORF">SAMN05216406_1167</name>
</gene>
<comment type="catalytic activity">
    <reaction evidence="8">
        <text>ATP + H2O = ADP + phosphate + H(+)</text>
        <dbReference type="Rhea" id="RHEA:13065"/>
        <dbReference type="ChEBI" id="CHEBI:15377"/>
        <dbReference type="ChEBI" id="CHEBI:15378"/>
        <dbReference type="ChEBI" id="CHEBI:30616"/>
        <dbReference type="ChEBI" id="CHEBI:43474"/>
        <dbReference type="ChEBI" id="CHEBI:456216"/>
        <dbReference type="EC" id="3.6.4.13"/>
    </reaction>
</comment>
<evidence type="ECO:0000256" key="5">
    <source>
        <dbReference type="ARBA" id="ARBA00022806"/>
    </source>
</evidence>
<evidence type="ECO:0000313" key="16">
    <source>
        <dbReference type="EMBL" id="SDT99688.1"/>
    </source>
</evidence>
<dbReference type="Gene3D" id="3.40.50.300">
    <property type="entry name" value="P-loop containing nucleotide triphosphate hydrolases"/>
    <property type="match status" value="2"/>
</dbReference>
<feature type="short sequence motif" description="Q motif" evidence="10">
    <location>
        <begin position="1"/>
        <end position="29"/>
    </location>
</feature>
<dbReference type="InterPro" id="IPR050079">
    <property type="entry name" value="DEAD_box_RNA_helicase"/>
</dbReference>
<dbReference type="GO" id="GO:0016787">
    <property type="term" value="F:hydrolase activity"/>
    <property type="evidence" value="ECO:0007669"/>
    <property type="project" value="UniProtKB-KW"/>
</dbReference>
<proteinExistence type="inferred from homology"/>
<dbReference type="FunFam" id="3.40.50.300:FF:000108">
    <property type="entry name" value="ATP-dependent RNA helicase RhlE"/>
    <property type="match status" value="1"/>
</dbReference>
<evidence type="ECO:0000313" key="17">
    <source>
        <dbReference type="Proteomes" id="UP000182882"/>
    </source>
</evidence>
<keyword evidence="2" id="KW-0963">Cytoplasm</keyword>
<dbReference type="AlphaFoldDB" id="A0A1H2EY92"/>
<dbReference type="InterPro" id="IPR014001">
    <property type="entry name" value="Helicase_ATP-bd"/>
</dbReference>
<dbReference type="PANTHER" id="PTHR47959:SF17">
    <property type="entry name" value="ATP-DEPENDENT RNA HELICASE DEAD BOX FAMILY"/>
    <property type="match status" value="1"/>
</dbReference>
<dbReference type="InterPro" id="IPR027417">
    <property type="entry name" value="P-loop_NTPase"/>
</dbReference>
<feature type="compositionally biased region" description="Low complexity" evidence="12">
    <location>
        <begin position="436"/>
        <end position="448"/>
    </location>
</feature>
<organism evidence="16 17">
    <name type="scientific">Nitrosomonas ureae</name>
    <dbReference type="NCBI Taxonomy" id="44577"/>
    <lineage>
        <taxon>Bacteria</taxon>
        <taxon>Pseudomonadati</taxon>
        <taxon>Pseudomonadota</taxon>
        <taxon>Betaproteobacteria</taxon>
        <taxon>Nitrosomonadales</taxon>
        <taxon>Nitrosomonadaceae</taxon>
        <taxon>Nitrosomonas</taxon>
    </lineage>
</organism>
<reference evidence="17" key="1">
    <citation type="submission" date="2016-10" db="EMBL/GenBank/DDBJ databases">
        <authorList>
            <person name="Varghese N."/>
            <person name="Submissions S."/>
        </authorList>
    </citation>
    <scope>NUCLEOTIDE SEQUENCE [LARGE SCALE GENOMIC DNA]</scope>
    <source>
        <strain evidence="17">Nm10</strain>
    </source>
</reference>
<dbReference type="PROSITE" id="PS00039">
    <property type="entry name" value="DEAD_ATP_HELICASE"/>
    <property type="match status" value="1"/>
</dbReference>
<dbReference type="GO" id="GO:0042255">
    <property type="term" value="P:ribosome assembly"/>
    <property type="evidence" value="ECO:0007669"/>
    <property type="project" value="UniProtKB-ARBA"/>
</dbReference>
<evidence type="ECO:0000256" key="9">
    <source>
        <dbReference type="ARBA" id="ARBA00074363"/>
    </source>
</evidence>
<feature type="domain" description="Helicase ATP-binding" evidence="13">
    <location>
        <begin position="32"/>
        <end position="207"/>
    </location>
</feature>
<dbReference type="InterPro" id="IPR000629">
    <property type="entry name" value="RNA-helicase_DEAD-box_CS"/>
</dbReference>
<evidence type="ECO:0000256" key="12">
    <source>
        <dbReference type="SAM" id="MobiDB-lite"/>
    </source>
</evidence>
<sequence>MSFEELNLHPSILKAIQEAGYTTPTPIQQQAVPELIAGHDIMASAQTGTGKTAAFMLPALHTLATPSQIRSRGPRVLVLTPTRELALQVSEAAKKYGKYLPRINVVSILGGMPYPLQNKLLSQPVDILVATPGRLIDHIQRGRIDFKRLQMLVLDEADRMLDMGFIEDVETIAAATPATRQTLLFSATLDNAIDKVAAKLLKTPKRIQVSSPKSRLDNIEQRLHYADDMSHKNRLLNHVLRDETLKQAIVFTATKRDADSLADTLFAQGYAAAALHGDMNQRERTRTLTRLRNGGLRVLVATDVAARGIDVADITHVINFDLPKFAEDYVHRIGRTGRAGAAGVAVSFASVKDSMHLSKIERYTGQRITSHIIVGLEPRIKPRFQGNGARGTTPNVTQKRKRAPFSGFDSRPSFGAPGESGRNRNGQRTRTLGPDNRGNSFRNSNGNRASYQAARAK</sequence>
<dbReference type="GO" id="GO:0003676">
    <property type="term" value="F:nucleic acid binding"/>
    <property type="evidence" value="ECO:0007669"/>
    <property type="project" value="InterPro"/>
</dbReference>
<keyword evidence="3 11" id="KW-0547">Nucleotide-binding</keyword>
<accession>A0A1H2EY92</accession>
<evidence type="ECO:0000256" key="7">
    <source>
        <dbReference type="ARBA" id="ARBA00038437"/>
    </source>
</evidence>
<keyword evidence="4 11" id="KW-0378">Hydrolase</keyword>
<evidence type="ECO:0000256" key="11">
    <source>
        <dbReference type="RuleBase" id="RU000492"/>
    </source>
</evidence>
<dbReference type="SMART" id="SM00487">
    <property type="entry name" value="DEXDc"/>
    <property type="match status" value="1"/>
</dbReference>
<evidence type="ECO:0000256" key="4">
    <source>
        <dbReference type="ARBA" id="ARBA00022801"/>
    </source>
</evidence>
<evidence type="ECO:0000259" key="13">
    <source>
        <dbReference type="PROSITE" id="PS51192"/>
    </source>
</evidence>
<dbReference type="CDD" id="cd18787">
    <property type="entry name" value="SF2_C_DEAD"/>
    <property type="match status" value="1"/>
</dbReference>
<keyword evidence="5 11" id="KW-0347">Helicase</keyword>
<dbReference type="GO" id="GO:0009266">
    <property type="term" value="P:response to temperature stimulus"/>
    <property type="evidence" value="ECO:0007669"/>
    <property type="project" value="UniProtKB-ARBA"/>
</dbReference>
<dbReference type="GO" id="GO:0003724">
    <property type="term" value="F:RNA helicase activity"/>
    <property type="evidence" value="ECO:0007669"/>
    <property type="project" value="UniProtKB-EC"/>
</dbReference>
<name>A0A1H2EY92_9PROT</name>
<comment type="similarity">
    <text evidence="7 11">Belongs to the DEAD box helicase family.</text>
</comment>
<evidence type="ECO:0000256" key="3">
    <source>
        <dbReference type="ARBA" id="ARBA00022741"/>
    </source>
</evidence>
<dbReference type="PROSITE" id="PS51195">
    <property type="entry name" value="Q_MOTIF"/>
    <property type="match status" value="1"/>
</dbReference>
<dbReference type="GO" id="GO:0005829">
    <property type="term" value="C:cytosol"/>
    <property type="evidence" value="ECO:0007669"/>
    <property type="project" value="TreeGrafter"/>
</dbReference>
<dbReference type="PROSITE" id="PS51192">
    <property type="entry name" value="HELICASE_ATP_BIND_1"/>
    <property type="match status" value="1"/>
</dbReference>
<dbReference type="PROSITE" id="PS51194">
    <property type="entry name" value="HELICASE_CTER"/>
    <property type="match status" value="1"/>
</dbReference>
<feature type="domain" description="DEAD-box RNA helicase Q" evidence="15">
    <location>
        <begin position="1"/>
        <end position="29"/>
    </location>
</feature>
<feature type="region of interest" description="Disordered" evidence="12">
    <location>
        <begin position="382"/>
        <end position="457"/>
    </location>
</feature>
<evidence type="ECO:0000256" key="6">
    <source>
        <dbReference type="ARBA" id="ARBA00022840"/>
    </source>
</evidence>
<evidence type="ECO:0000259" key="15">
    <source>
        <dbReference type="PROSITE" id="PS51195"/>
    </source>
</evidence>
<dbReference type="CDD" id="cd00268">
    <property type="entry name" value="DEADc"/>
    <property type="match status" value="1"/>
</dbReference>
<evidence type="ECO:0000256" key="1">
    <source>
        <dbReference type="ARBA" id="ARBA00012552"/>
    </source>
</evidence>
<dbReference type="Pfam" id="PF00270">
    <property type="entry name" value="DEAD"/>
    <property type="match status" value="1"/>
</dbReference>
<evidence type="ECO:0000256" key="2">
    <source>
        <dbReference type="ARBA" id="ARBA00022490"/>
    </source>
</evidence>
<protein>
    <recommendedName>
        <fullName evidence="9">DEAD-box ATP-dependent RNA helicase RhpA</fullName>
        <ecNumber evidence="1">3.6.4.13</ecNumber>
    </recommendedName>
</protein>
<dbReference type="SUPFAM" id="SSF52540">
    <property type="entry name" value="P-loop containing nucleoside triphosphate hydrolases"/>
    <property type="match status" value="1"/>
</dbReference>
<dbReference type="InterPro" id="IPR001650">
    <property type="entry name" value="Helicase_C-like"/>
</dbReference>
<dbReference type="InterPro" id="IPR011545">
    <property type="entry name" value="DEAD/DEAH_box_helicase_dom"/>
</dbReference>
<dbReference type="RefSeq" id="WP_062558571.1">
    <property type="nucleotide sequence ID" value="NZ_CP013341.1"/>
</dbReference>
<dbReference type="GO" id="GO:0005524">
    <property type="term" value="F:ATP binding"/>
    <property type="evidence" value="ECO:0007669"/>
    <property type="project" value="UniProtKB-KW"/>
</dbReference>
<evidence type="ECO:0000256" key="8">
    <source>
        <dbReference type="ARBA" id="ARBA00047984"/>
    </source>
</evidence>
<dbReference type="Pfam" id="PF00271">
    <property type="entry name" value="Helicase_C"/>
    <property type="match status" value="1"/>
</dbReference>
<dbReference type="InterPro" id="IPR014014">
    <property type="entry name" value="RNA_helicase_DEAD_Q_motif"/>
</dbReference>
<dbReference type="EC" id="3.6.4.13" evidence="1"/>
<dbReference type="EMBL" id="FNLN01000016">
    <property type="protein sequence ID" value="SDT99688.1"/>
    <property type="molecule type" value="Genomic_DNA"/>
</dbReference>